<feature type="compositionally biased region" description="Basic and acidic residues" evidence="12">
    <location>
        <begin position="40"/>
        <end position="55"/>
    </location>
</feature>
<dbReference type="InterPro" id="IPR008333">
    <property type="entry name" value="Cbr1-like_FAD-bd_dom"/>
</dbReference>
<dbReference type="PROSITE" id="PS00197">
    <property type="entry name" value="2FE2S_FER_1"/>
    <property type="match status" value="1"/>
</dbReference>
<evidence type="ECO:0000256" key="7">
    <source>
        <dbReference type="ARBA" id="ARBA00023004"/>
    </source>
</evidence>
<evidence type="ECO:0000256" key="8">
    <source>
        <dbReference type="ARBA" id="ARBA00023014"/>
    </source>
</evidence>
<protein>
    <submittedName>
        <fullName evidence="16">2Fe-2S iron-sulfur cluster-binding protein</fullName>
    </submittedName>
</protein>
<dbReference type="InterPro" id="IPR001433">
    <property type="entry name" value="OxRdtase_FAD/NAD-bd"/>
</dbReference>
<dbReference type="PRINTS" id="PR00406">
    <property type="entry name" value="CYTB5RDTASE"/>
</dbReference>
<dbReference type="CDD" id="cd00207">
    <property type="entry name" value="fer2"/>
    <property type="match status" value="1"/>
</dbReference>
<keyword evidence="13" id="KW-0812">Transmembrane</keyword>
<gene>
    <name evidence="16" type="ORF">RM544_02995</name>
</gene>
<dbReference type="SUPFAM" id="SSF52343">
    <property type="entry name" value="Ferredoxin reductase-like, C-terminal NADP-linked domain"/>
    <property type="match status" value="1"/>
</dbReference>
<dbReference type="InterPro" id="IPR017927">
    <property type="entry name" value="FAD-bd_FR_type"/>
</dbReference>
<sequence>MRLSLLPLFTLKCRFVFLVMFTLTVIGFSSQPMAFQQTENDEHAGHHPSKDEKPTNEVSSIQPAIDTSSMMGPGMGKGMDKMMEKMGAPKPKDLYPSLMRMQSATPEQTTFLLSKATERMRLGNEQLSNGFMWLAEASQAEDYAQMQIALETVKEGIAHFDSGLATKRALLDGQEPRRVALTWFKTQMDILPSIPENNQTIIWGMTPFHTSIMVILLLFAVAMIYVYGFKMRRASALLAQLKNDENNTKASGTSQKNNTGLPTNTDTPIVDVETATPVPTNNGVNSDLSASIPVNSADSGMRRKVFSGEMKVTAIFIETHDVKTFRFAHPNNDLIPFSYEPGQFVTFSLQIDGVDKLVKRSYTIASSPTQTHYFEVTIKREEHGVVSRFLHDNVKVGDSLKVKAPGGKFFFNGKGENSVMLISGGVGITPMMSAVRYLTTTCWDGDIYFLFCTRTTKDFIFEQELRYLQARYSNLKVLVSMTQAKGTSWMGPQGRLTSGLIQDFVPEIEAKTAHICGPPAMMEAMKGILSGLGVPESQIKTEAFGPATPKSLNKPNVTQPVLEKVSEKQITFSLSGKQAPVNADETILDVADSLDIDIDNSCRAGSCGSCKVKLTKGAVEMDVDDGLEPQDKKEGYILACQAIPTSDVEVEA</sequence>
<keyword evidence="13" id="KW-1133">Transmembrane helix</keyword>
<dbReference type="Proteomes" id="UP001249020">
    <property type="component" value="Unassembled WGS sequence"/>
</dbReference>
<dbReference type="PANTHER" id="PTHR47354">
    <property type="entry name" value="NADH OXIDOREDUCTASE HCR"/>
    <property type="match status" value="1"/>
</dbReference>
<dbReference type="InterPro" id="IPR006058">
    <property type="entry name" value="2Fe2S_fd_BS"/>
</dbReference>
<keyword evidence="17" id="KW-1185">Reference proteome</keyword>
<name>A0AAW8R0Y6_9ALTE</name>
<feature type="compositionally biased region" description="Polar residues" evidence="12">
    <location>
        <begin position="248"/>
        <end position="267"/>
    </location>
</feature>
<dbReference type="InterPro" id="IPR017938">
    <property type="entry name" value="Riboflavin_synthase-like_b-brl"/>
</dbReference>
<dbReference type="Pfam" id="PF00970">
    <property type="entry name" value="FAD_binding_6"/>
    <property type="match status" value="1"/>
</dbReference>
<dbReference type="SUPFAM" id="SSF63380">
    <property type="entry name" value="Riboflavin synthase domain-like"/>
    <property type="match status" value="1"/>
</dbReference>
<evidence type="ECO:0000259" key="15">
    <source>
        <dbReference type="PROSITE" id="PS51384"/>
    </source>
</evidence>
<dbReference type="PANTHER" id="PTHR47354:SF6">
    <property type="entry name" value="NADH OXIDOREDUCTASE HCR"/>
    <property type="match status" value="1"/>
</dbReference>
<evidence type="ECO:0000256" key="2">
    <source>
        <dbReference type="ARBA" id="ARBA00022630"/>
    </source>
</evidence>
<keyword evidence="4" id="KW-0479">Metal-binding</keyword>
<dbReference type="InterPro" id="IPR036010">
    <property type="entry name" value="2Fe-2S_ferredoxin-like_sf"/>
</dbReference>
<evidence type="ECO:0000256" key="1">
    <source>
        <dbReference type="ARBA" id="ARBA00001974"/>
    </source>
</evidence>
<keyword evidence="8" id="KW-0411">Iron-sulfur</keyword>
<dbReference type="AlphaFoldDB" id="A0AAW8R0Y6"/>
<keyword evidence="13" id="KW-0472">Membrane</keyword>
<proteinExistence type="inferred from homology"/>
<keyword evidence="5" id="KW-0274">FAD</keyword>
<dbReference type="InterPro" id="IPR001709">
    <property type="entry name" value="Flavoprot_Pyr_Nucl_cyt_Rdtase"/>
</dbReference>
<dbReference type="Pfam" id="PF00111">
    <property type="entry name" value="Fer2"/>
    <property type="match status" value="1"/>
</dbReference>
<evidence type="ECO:0000256" key="5">
    <source>
        <dbReference type="ARBA" id="ARBA00022827"/>
    </source>
</evidence>
<dbReference type="PRINTS" id="PR00371">
    <property type="entry name" value="FPNCR"/>
</dbReference>
<dbReference type="PROSITE" id="PS51085">
    <property type="entry name" value="2FE2S_FER_2"/>
    <property type="match status" value="1"/>
</dbReference>
<dbReference type="RefSeq" id="WP_311360286.1">
    <property type="nucleotide sequence ID" value="NZ_JAVRIE010000001.1"/>
</dbReference>
<dbReference type="Gene3D" id="3.10.20.30">
    <property type="match status" value="1"/>
</dbReference>
<keyword evidence="9" id="KW-0830">Ubiquinone</keyword>
<reference evidence="16 17" key="1">
    <citation type="submission" date="2023-09" db="EMBL/GenBank/DDBJ databases">
        <authorList>
            <person name="Rey-Velasco X."/>
        </authorList>
    </citation>
    <scope>NUCLEOTIDE SEQUENCE [LARGE SCALE GENOMIC DNA]</scope>
    <source>
        <strain evidence="16 17">W409</strain>
    </source>
</reference>
<evidence type="ECO:0000313" key="16">
    <source>
        <dbReference type="EMBL" id="MDT0581490.1"/>
    </source>
</evidence>
<dbReference type="GO" id="GO:0051537">
    <property type="term" value="F:2 iron, 2 sulfur cluster binding"/>
    <property type="evidence" value="ECO:0007669"/>
    <property type="project" value="UniProtKB-KW"/>
</dbReference>
<dbReference type="InterPro" id="IPR039261">
    <property type="entry name" value="FNR_nucleotide-bd"/>
</dbReference>
<dbReference type="GO" id="GO:0016491">
    <property type="term" value="F:oxidoreductase activity"/>
    <property type="evidence" value="ECO:0007669"/>
    <property type="project" value="UniProtKB-KW"/>
</dbReference>
<evidence type="ECO:0000256" key="4">
    <source>
        <dbReference type="ARBA" id="ARBA00022723"/>
    </source>
</evidence>
<dbReference type="SUPFAM" id="SSF54292">
    <property type="entry name" value="2Fe-2S ferredoxin-like"/>
    <property type="match status" value="1"/>
</dbReference>
<comment type="cofactor">
    <cofactor evidence="10">
        <name>[2Fe-2S] cluster</name>
        <dbReference type="ChEBI" id="CHEBI:190135"/>
    </cofactor>
</comment>
<evidence type="ECO:0000256" key="12">
    <source>
        <dbReference type="SAM" id="MobiDB-lite"/>
    </source>
</evidence>
<comment type="similarity">
    <text evidence="11">In the N-terminal section; belongs to the FAD-binding oxidoreductase type 6 family.</text>
</comment>
<evidence type="ECO:0000256" key="3">
    <source>
        <dbReference type="ARBA" id="ARBA00022714"/>
    </source>
</evidence>
<feature type="region of interest" description="Disordered" evidence="12">
    <location>
        <begin position="38"/>
        <end position="73"/>
    </location>
</feature>
<dbReference type="InterPro" id="IPR012675">
    <property type="entry name" value="Beta-grasp_dom_sf"/>
</dbReference>
<dbReference type="PROSITE" id="PS51384">
    <property type="entry name" value="FAD_FR"/>
    <property type="match status" value="1"/>
</dbReference>
<dbReference type="Gene3D" id="3.40.50.80">
    <property type="entry name" value="Nucleotide-binding domain of ferredoxin-NADP reductase (FNR) module"/>
    <property type="match status" value="1"/>
</dbReference>
<keyword evidence="2" id="KW-0285">Flavoprotein</keyword>
<comment type="caution">
    <text evidence="16">The sequence shown here is derived from an EMBL/GenBank/DDBJ whole genome shotgun (WGS) entry which is preliminary data.</text>
</comment>
<feature type="compositionally biased region" description="Polar residues" evidence="12">
    <location>
        <begin position="277"/>
        <end position="289"/>
    </location>
</feature>
<accession>A0AAW8R0Y6</accession>
<keyword evidence="7" id="KW-0408">Iron</keyword>
<dbReference type="InterPro" id="IPR001041">
    <property type="entry name" value="2Fe-2S_ferredoxin-type"/>
</dbReference>
<feature type="transmembrane region" description="Helical" evidence="13">
    <location>
        <begin position="201"/>
        <end position="227"/>
    </location>
</feature>
<evidence type="ECO:0000259" key="14">
    <source>
        <dbReference type="PROSITE" id="PS51085"/>
    </source>
</evidence>
<feature type="region of interest" description="Disordered" evidence="12">
    <location>
        <begin position="246"/>
        <end position="289"/>
    </location>
</feature>
<dbReference type="Pfam" id="PF00175">
    <property type="entry name" value="NAD_binding_1"/>
    <property type="match status" value="1"/>
</dbReference>
<comment type="cofactor">
    <cofactor evidence="1">
        <name>FAD</name>
        <dbReference type="ChEBI" id="CHEBI:57692"/>
    </cofactor>
</comment>
<dbReference type="Gene3D" id="2.40.30.10">
    <property type="entry name" value="Translation factors"/>
    <property type="match status" value="1"/>
</dbReference>
<evidence type="ECO:0000256" key="6">
    <source>
        <dbReference type="ARBA" id="ARBA00023002"/>
    </source>
</evidence>
<dbReference type="EMBL" id="JAVRIE010000001">
    <property type="protein sequence ID" value="MDT0581490.1"/>
    <property type="molecule type" value="Genomic_DNA"/>
</dbReference>
<evidence type="ECO:0000256" key="13">
    <source>
        <dbReference type="SAM" id="Phobius"/>
    </source>
</evidence>
<feature type="domain" description="FAD-binding FR-type" evidence="15">
    <location>
        <begin position="305"/>
        <end position="412"/>
    </location>
</feature>
<evidence type="ECO:0000256" key="10">
    <source>
        <dbReference type="ARBA" id="ARBA00034078"/>
    </source>
</evidence>
<organism evidence="16 17">
    <name type="scientific">Brumicola blandensis</name>
    <dbReference type="NCBI Taxonomy" id="3075611"/>
    <lineage>
        <taxon>Bacteria</taxon>
        <taxon>Pseudomonadati</taxon>
        <taxon>Pseudomonadota</taxon>
        <taxon>Gammaproteobacteria</taxon>
        <taxon>Alteromonadales</taxon>
        <taxon>Alteromonadaceae</taxon>
        <taxon>Brumicola</taxon>
    </lineage>
</organism>
<keyword evidence="6" id="KW-0560">Oxidoreductase</keyword>
<evidence type="ECO:0000256" key="11">
    <source>
        <dbReference type="ARBA" id="ARBA00061434"/>
    </source>
</evidence>
<dbReference type="CDD" id="cd06217">
    <property type="entry name" value="FNR_iron_sulfur_binding_3"/>
    <property type="match status" value="1"/>
</dbReference>
<evidence type="ECO:0000256" key="9">
    <source>
        <dbReference type="ARBA" id="ARBA00023075"/>
    </source>
</evidence>
<feature type="domain" description="2Fe-2S ferredoxin-type" evidence="14">
    <location>
        <begin position="568"/>
        <end position="652"/>
    </location>
</feature>
<feature type="compositionally biased region" description="Polar residues" evidence="12">
    <location>
        <begin position="56"/>
        <end position="69"/>
    </location>
</feature>
<dbReference type="InterPro" id="IPR050415">
    <property type="entry name" value="MRET"/>
</dbReference>
<evidence type="ECO:0000313" key="17">
    <source>
        <dbReference type="Proteomes" id="UP001249020"/>
    </source>
</evidence>
<dbReference type="GO" id="GO:0046872">
    <property type="term" value="F:metal ion binding"/>
    <property type="evidence" value="ECO:0007669"/>
    <property type="project" value="UniProtKB-KW"/>
</dbReference>
<keyword evidence="3" id="KW-0001">2Fe-2S</keyword>